<keyword evidence="2" id="KW-1185">Reference proteome</keyword>
<comment type="caution">
    <text evidence="1">The sequence shown here is derived from an EMBL/GenBank/DDBJ whole genome shotgun (WGS) entry which is preliminary data.</text>
</comment>
<dbReference type="Proteomes" id="UP001202328">
    <property type="component" value="Unassembled WGS sequence"/>
</dbReference>
<sequence>YVNGFAGGYRLLRVLKRNSRFSEGVAENCRQMSLGKIIKIMSKCWIHVNPCLQDHRLSIGNRLWAMGHVCP</sequence>
<feature type="non-terminal residue" evidence="1">
    <location>
        <position position="1"/>
    </location>
</feature>
<evidence type="ECO:0000313" key="1">
    <source>
        <dbReference type="EMBL" id="KAI3866692.1"/>
    </source>
</evidence>
<gene>
    <name evidence="1" type="ORF">MKW98_010508</name>
</gene>
<proteinExistence type="predicted"/>
<name>A0AAD4X8Y5_9MAGN</name>
<dbReference type="AlphaFoldDB" id="A0AAD4X8Y5"/>
<accession>A0AAD4X8Y5</accession>
<dbReference type="EMBL" id="JAJJMB010013625">
    <property type="protein sequence ID" value="KAI3866692.1"/>
    <property type="molecule type" value="Genomic_DNA"/>
</dbReference>
<evidence type="ECO:0000313" key="2">
    <source>
        <dbReference type="Proteomes" id="UP001202328"/>
    </source>
</evidence>
<organism evidence="1 2">
    <name type="scientific">Papaver atlanticum</name>
    <dbReference type="NCBI Taxonomy" id="357466"/>
    <lineage>
        <taxon>Eukaryota</taxon>
        <taxon>Viridiplantae</taxon>
        <taxon>Streptophyta</taxon>
        <taxon>Embryophyta</taxon>
        <taxon>Tracheophyta</taxon>
        <taxon>Spermatophyta</taxon>
        <taxon>Magnoliopsida</taxon>
        <taxon>Ranunculales</taxon>
        <taxon>Papaveraceae</taxon>
        <taxon>Papaveroideae</taxon>
        <taxon>Papaver</taxon>
    </lineage>
</organism>
<reference evidence="1" key="1">
    <citation type="submission" date="2022-04" db="EMBL/GenBank/DDBJ databases">
        <title>A functionally conserved STORR gene fusion in Papaver species that diverged 16.8 million years ago.</title>
        <authorList>
            <person name="Catania T."/>
        </authorList>
    </citation>
    <scope>NUCLEOTIDE SEQUENCE</scope>
    <source>
        <strain evidence="1">S-188037</strain>
    </source>
</reference>
<protein>
    <submittedName>
        <fullName evidence="1">Uncharacterized protein</fullName>
    </submittedName>
</protein>